<dbReference type="PROSITE" id="PS51987">
    <property type="entry name" value="GS_CATALYTIC"/>
    <property type="match status" value="1"/>
</dbReference>
<dbReference type="PANTHER" id="PTHR43407">
    <property type="entry name" value="GLUTAMINE SYNTHETASE"/>
    <property type="match status" value="1"/>
</dbReference>
<dbReference type="PANTHER" id="PTHR43407:SF1">
    <property type="entry name" value="LENGSIN"/>
    <property type="match status" value="1"/>
</dbReference>
<dbReference type="InterPro" id="IPR008147">
    <property type="entry name" value="Gln_synt_N"/>
</dbReference>
<dbReference type="GO" id="GO:0005737">
    <property type="term" value="C:cytoplasm"/>
    <property type="evidence" value="ECO:0007669"/>
    <property type="project" value="TreeGrafter"/>
</dbReference>
<dbReference type="GO" id="GO:0006542">
    <property type="term" value="P:glutamine biosynthetic process"/>
    <property type="evidence" value="ECO:0007669"/>
    <property type="project" value="InterPro"/>
</dbReference>
<evidence type="ECO:0000256" key="1">
    <source>
        <dbReference type="ARBA" id="ARBA00009897"/>
    </source>
</evidence>
<dbReference type="InterPro" id="IPR008146">
    <property type="entry name" value="Gln_synth_cat_dom"/>
</dbReference>
<dbReference type="EMBL" id="UINC01179885">
    <property type="protein sequence ID" value="SVD88796.1"/>
    <property type="molecule type" value="Genomic_DNA"/>
</dbReference>
<gene>
    <name evidence="4" type="ORF">METZ01_LOCUS441650</name>
</gene>
<protein>
    <recommendedName>
        <fullName evidence="5">GS beta-grasp domain-containing protein</fullName>
    </recommendedName>
</protein>
<feature type="domain" description="GS beta-grasp" evidence="2">
    <location>
        <begin position="16"/>
        <end position="101"/>
    </location>
</feature>
<dbReference type="GO" id="GO:0004356">
    <property type="term" value="F:glutamine synthetase activity"/>
    <property type="evidence" value="ECO:0007669"/>
    <property type="project" value="InterPro"/>
</dbReference>
<dbReference type="AlphaFoldDB" id="A0A382YZZ1"/>
<sequence>MSSESASYILSACRENDVKFIRLWFTDILGALKSLQITVEEVEKAVEEGVGFDGSSIEGFARIDESDMIAIPDPTTFQLVPWRPREQGVARMFCDIYRPDGEPFEGDPRRILRNQLERVKSLGYTFYVSPEMEYFYFTDS</sequence>
<dbReference type="Pfam" id="PF03951">
    <property type="entry name" value="Gln-synt_N"/>
    <property type="match status" value="1"/>
</dbReference>
<dbReference type="Gene3D" id="3.30.590.10">
    <property type="entry name" value="Glutamine synthetase/guanido kinase, catalytic domain"/>
    <property type="match status" value="1"/>
</dbReference>
<organism evidence="4">
    <name type="scientific">marine metagenome</name>
    <dbReference type="NCBI Taxonomy" id="408172"/>
    <lineage>
        <taxon>unclassified sequences</taxon>
        <taxon>metagenomes</taxon>
        <taxon>ecological metagenomes</taxon>
    </lineage>
</organism>
<evidence type="ECO:0008006" key="5">
    <source>
        <dbReference type="Google" id="ProtNLM"/>
    </source>
</evidence>
<proteinExistence type="inferred from homology"/>
<reference evidence="4" key="1">
    <citation type="submission" date="2018-05" db="EMBL/GenBank/DDBJ databases">
        <authorList>
            <person name="Lanie J.A."/>
            <person name="Ng W.-L."/>
            <person name="Kazmierczak K.M."/>
            <person name="Andrzejewski T.M."/>
            <person name="Davidsen T.M."/>
            <person name="Wayne K.J."/>
            <person name="Tettelin H."/>
            <person name="Glass J.I."/>
            <person name="Rusch D."/>
            <person name="Podicherti R."/>
            <person name="Tsui H.-C.T."/>
            <person name="Winkler M.E."/>
        </authorList>
    </citation>
    <scope>NUCLEOTIDE SEQUENCE</scope>
</reference>
<dbReference type="Pfam" id="PF00120">
    <property type="entry name" value="Gln-synt_C"/>
    <property type="match status" value="1"/>
</dbReference>
<feature type="non-terminal residue" evidence="4">
    <location>
        <position position="140"/>
    </location>
</feature>
<evidence type="ECO:0000313" key="4">
    <source>
        <dbReference type="EMBL" id="SVD88796.1"/>
    </source>
</evidence>
<dbReference type="SUPFAM" id="SSF55931">
    <property type="entry name" value="Glutamine synthetase/guanido kinase"/>
    <property type="match status" value="1"/>
</dbReference>
<name>A0A382YZZ1_9ZZZZ</name>
<evidence type="ECO:0000259" key="3">
    <source>
        <dbReference type="PROSITE" id="PS51987"/>
    </source>
</evidence>
<accession>A0A382YZZ1</accession>
<dbReference type="Gene3D" id="3.10.20.70">
    <property type="entry name" value="Glutamine synthetase, N-terminal domain"/>
    <property type="match status" value="1"/>
</dbReference>
<feature type="domain" description="GS catalytic" evidence="3">
    <location>
        <begin position="108"/>
        <end position="140"/>
    </location>
</feature>
<dbReference type="PROSITE" id="PS51986">
    <property type="entry name" value="GS_BETA_GRASP"/>
    <property type="match status" value="1"/>
</dbReference>
<evidence type="ECO:0000259" key="2">
    <source>
        <dbReference type="PROSITE" id="PS51986"/>
    </source>
</evidence>
<dbReference type="GO" id="GO:0016020">
    <property type="term" value="C:membrane"/>
    <property type="evidence" value="ECO:0007669"/>
    <property type="project" value="TreeGrafter"/>
</dbReference>
<comment type="similarity">
    <text evidence="1">Belongs to the glutamine synthetase family.</text>
</comment>
<dbReference type="InterPro" id="IPR014746">
    <property type="entry name" value="Gln_synth/guanido_kin_cat_dom"/>
</dbReference>
<dbReference type="SUPFAM" id="SSF54368">
    <property type="entry name" value="Glutamine synthetase, N-terminal domain"/>
    <property type="match status" value="1"/>
</dbReference>
<dbReference type="InterPro" id="IPR036651">
    <property type="entry name" value="Gln_synt_N_sf"/>
</dbReference>